<dbReference type="EMBL" id="JASNQZ010000001">
    <property type="protein sequence ID" value="KAL0960849.1"/>
    <property type="molecule type" value="Genomic_DNA"/>
</dbReference>
<evidence type="ECO:0000256" key="1">
    <source>
        <dbReference type="SAM" id="MobiDB-lite"/>
    </source>
</evidence>
<evidence type="ECO:0000259" key="2">
    <source>
        <dbReference type="SMART" id="SM00355"/>
    </source>
</evidence>
<evidence type="ECO:0000313" key="4">
    <source>
        <dbReference type="Proteomes" id="UP001556367"/>
    </source>
</evidence>
<accession>A0ABR3JZ06</accession>
<name>A0ABR3JZ06_9AGAR</name>
<dbReference type="InterPro" id="IPR013087">
    <property type="entry name" value="Znf_C2H2_type"/>
</dbReference>
<comment type="caution">
    <text evidence="3">The sequence shown here is derived from an EMBL/GenBank/DDBJ whole genome shotgun (WGS) entry which is preliminary data.</text>
</comment>
<keyword evidence="4" id="KW-1185">Reference proteome</keyword>
<feature type="domain" description="C2H2-type" evidence="2">
    <location>
        <begin position="37"/>
        <end position="61"/>
    </location>
</feature>
<gene>
    <name evidence="3" type="ORF">HGRIS_005865</name>
</gene>
<feature type="domain" description="C2H2-type" evidence="2">
    <location>
        <begin position="68"/>
        <end position="91"/>
    </location>
</feature>
<dbReference type="SMART" id="SM00355">
    <property type="entry name" value="ZnF_C2H2"/>
    <property type="match status" value="3"/>
</dbReference>
<organism evidence="3 4">
    <name type="scientific">Hohenbuehelia grisea</name>
    <dbReference type="NCBI Taxonomy" id="104357"/>
    <lineage>
        <taxon>Eukaryota</taxon>
        <taxon>Fungi</taxon>
        <taxon>Dikarya</taxon>
        <taxon>Basidiomycota</taxon>
        <taxon>Agaricomycotina</taxon>
        <taxon>Agaricomycetes</taxon>
        <taxon>Agaricomycetidae</taxon>
        <taxon>Agaricales</taxon>
        <taxon>Pleurotineae</taxon>
        <taxon>Pleurotaceae</taxon>
        <taxon>Hohenbuehelia</taxon>
    </lineage>
</organism>
<feature type="domain" description="C2H2-type" evidence="2">
    <location>
        <begin position="6"/>
        <end position="28"/>
    </location>
</feature>
<evidence type="ECO:0000313" key="3">
    <source>
        <dbReference type="EMBL" id="KAL0960849.1"/>
    </source>
</evidence>
<dbReference type="Gene3D" id="3.30.160.60">
    <property type="entry name" value="Classic Zinc Finger"/>
    <property type="match status" value="1"/>
</dbReference>
<dbReference type="Proteomes" id="UP001556367">
    <property type="component" value="Unassembled WGS sequence"/>
</dbReference>
<sequence>MVLDSGSCPYCQYIAVSVSDWDHHIRSHVSRANNGKHSCPSIGCPFQDRLKSIVARHHRKHYGYSKLVQCPDCTFATENPNSLSRHRYKAHGYVYMGSNIARWKTTRIARSQGHQFAQPNPLNGPAASSPGPTEPGAHEEDMQLEAEILAAMASLDFNGTPAMSDE</sequence>
<feature type="region of interest" description="Disordered" evidence="1">
    <location>
        <begin position="115"/>
        <end position="142"/>
    </location>
</feature>
<proteinExistence type="predicted"/>
<reference evidence="4" key="1">
    <citation type="submission" date="2024-06" db="EMBL/GenBank/DDBJ databases">
        <title>Multi-omics analyses provide insights into the biosynthesis of the anticancer antibiotic pleurotin in Hohenbuehelia grisea.</title>
        <authorList>
            <person name="Weaver J.A."/>
            <person name="Alberti F."/>
        </authorList>
    </citation>
    <scope>NUCLEOTIDE SEQUENCE [LARGE SCALE GENOMIC DNA]</scope>
    <source>
        <strain evidence="4">T-177</strain>
    </source>
</reference>
<protein>
    <recommendedName>
        <fullName evidence="2">C2H2-type domain-containing protein</fullName>
    </recommendedName>
</protein>